<dbReference type="PROSITE" id="PS51857">
    <property type="entry name" value="CSD_2"/>
    <property type="match status" value="1"/>
</dbReference>
<dbReference type="GeneID" id="102801577"/>
<dbReference type="CDD" id="cd04458">
    <property type="entry name" value="CSP_CDS"/>
    <property type="match status" value="1"/>
</dbReference>
<name>A0ABM0LUQ0_SACKO</name>
<dbReference type="SMART" id="SM00357">
    <property type="entry name" value="CSP"/>
    <property type="match status" value="1"/>
</dbReference>
<dbReference type="PROSITE" id="PS00352">
    <property type="entry name" value="CSD_1"/>
    <property type="match status" value="1"/>
</dbReference>
<evidence type="ECO:0000313" key="5">
    <source>
        <dbReference type="RefSeq" id="XP_006811491.1"/>
    </source>
</evidence>
<keyword evidence="4" id="KW-1185">Reference proteome</keyword>
<accession>A0ABM0LUQ0</accession>
<feature type="domain" description="CSD" evidence="3">
    <location>
        <begin position="51"/>
        <end position="116"/>
    </location>
</feature>
<dbReference type="InterPro" id="IPR012340">
    <property type="entry name" value="NA-bd_OB-fold"/>
</dbReference>
<proteinExistence type="predicted"/>
<protein>
    <submittedName>
        <fullName evidence="5">Protein lin-28 homolog B-like</fullName>
    </submittedName>
</protein>
<reference evidence="5" key="1">
    <citation type="submission" date="2025-08" db="UniProtKB">
        <authorList>
            <consortium name="RefSeq"/>
        </authorList>
    </citation>
    <scope>IDENTIFICATION</scope>
    <source>
        <tissue evidence="5">Testes</tissue>
    </source>
</reference>
<comment type="subcellular location">
    <subcellularLocation>
        <location evidence="1">Cytoplasm</location>
    </subcellularLocation>
</comment>
<evidence type="ECO:0000256" key="2">
    <source>
        <dbReference type="ARBA" id="ARBA00022490"/>
    </source>
</evidence>
<dbReference type="PRINTS" id="PR00050">
    <property type="entry name" value="COLDSHOCK"/>
</dbReference>
<dbReference type="InterPro" id="IPR002059">
    <property type="entry name" value="CSP_DNA-bd"/>
</dbReference>
<evidence type="ECO:0000256" key="1">
    <source>
        <dbReference type="ARBA" id="ARBA00004496"/>
    </source>
</evidence>
<dbReference type="InterPro" id="IPR011129">
    <property type="entry name" value="CSD"/>
</dbReference>
<gene>
    <name evidence="5" type="primary">LOC102801577</name>
</gene>
<dbReference type="PANTHER" id="PTHR46109:SF1">
    <property type="entry name" value="PROTEIN LIN-28 HOMOLOG"/>
    <property type="match status" value="1"/>
</dbReference>
<dbReference type="SUPFAM" id="SSF50249">
    <property type="entry name" value="Nucleic acid-binding proteins"/>
    <property type="match status" value="1"/>
</dbReference>
<dbReference type="Proteomes" id="UP000694865">
    <property type="component" value="Unplaced"/>
</dbReference>
<dbReference type="RefSeq" id="XP_006811491.1">
    <property type="nucleotide sequence ID" value="XM_006811428.1"/>
</dbReference>
<dbReference type="InterPro" id="IPR019844">
    <property type="entry name" value="CSD_CS"/>
</dbReference>
<dbReference type="PANTHER" id="PTHR46109">
    <property type="entry name" value="PROTEIN LIN-28"/>
    <property type="match status" value="1"/>
</dbReference>
<dbReference type="InterPro" id="IPR051373">
    <property type="entry name" value="Lin-28_RNA-binding"/>
</dbReference>
<evidence type="ECO:0000313" key="4">
    <source>
        <dbReference type="Proteomes" id="UP000694865"/>
    </source>
</evidence>
<evidence type="ECO:0000259" key="3">
    <source>
        <dbReference type="PROSITE" id="PS51857"/>
    </source>
</evidence>
<sequence length="160" mass="18188">MKERSMVIHLNDIEYDITIMDKEKLVFLDGTEADTLGSEEEKNEEAEVVMEGNGKCKWFNVAKGYGFITVEDGTKDVFVHQSVIKMGGFRSLGEGELVVFKYKKSQKGWEALAVSGPDGADCQGSKRRPRPKYRRRVIGAIIVVRWATMQKTVPYLHKKR</sequence>
<organism evidence="4 5">
    <name type="scientific">Saccoglossus kowalevskii</name>
    <name type="common">Acorn worm</name>
    <dbReference type="NCBI Taxonomy" id="10224"/>
    <lineage>
        <taxon>Eukaryota</taxon>
        <taxon>Metazoa</taxon>
        <taxon>Hemichordata</taxon>
        <taxon>Enteropneusta</taxon>
        <taxon>Harrimaniidae</taxon>
        <taxon>Saccoglossus</taxon>
    </lineage>
</organism>
<dbReference type="Pfam" id="PF00313">
    <property type="entry name" value="CSD"/>
    <property type="match status" value="1"/>
</dbReference>
<feature type="non-terminal residue" evidence="5">
    <location>
        <position position="160"/>
    </location>
</feature>
<keyword evidence="2" id="KW-0963">Cytoplasm</keyword>
<dbReference type="Gene3D" id="2.40.50.140">
    <property type="entry name" value="Nucleic acid-binding proteins"/>
    <property type="match status" value="1"/>
</dbReference>